<sequence length="300" mass="32568">MTEIRADFLMNNRAIAPGVTIKWVDSSTAMSPDAAAAKAMPAGASVNVSLSAAALEITALLRRTATSNASAAEGFDPLMEDLHQQLSTHGKEAQALQELPKGQTQQRIALSLQASNYLLTSLYGGEKLHDTVASNNPFRALDRLSLSHIAFDASGSFTSIERQVAFLDLTARDIDFRNQTFDLPDPLNGNDFKAPWNTLTSYLRDAQMASGMSEGERTWRGWMPAHELHAHAQSVLDRQGIDKVDFPAYSNLKSSSDAVLTAVIDKEGVSTWINIPVEKLIAQGLYLGLIESAADQTFTD</sequence>
<gene>
    <name evidence="2" type="ORF">GHO39_26460</name>
    <name evidence="1" type="ORF">GHO40_12040</name>
</gene>
<reference evidence="3 4" key="1">
    <citation type="submission" date="2019-10" db="EMBL/GenBank/DDBJ databases">
        <title>Evaluation of single-gene subtyping targets for Pseudomonas.</title>
        <authorList>
            <person name="Reichler S.J."/>
            <person name="Orsi R.H."/>
            <person name="Wiedmann M."/>
            <person name="Martin N.H."/>
            <person name="Murphy S.I."/>
        </authorList>
    </citation>
    <scope>NUCLEOTIDE SEQUENCE [LARGE SCALE GENOMIC DNA]</scope>
    <source>
        <strain evidence="2 4">FSL R10-3254</strain>
        <strain evidence="1 3">FSL R10-3257</strain>
    </source>
</reference>
<dbReference type="OrthoDB" id="6154575at2"/>
<dbReference type="RefSeq" id="WP_048373736.1">
    <property type="nucleotide sequence ID" value="NZ_JYLD01000023.1"/>
</dbReference>
<evidence type="ECO:0000313" key="3">
    <source>
        <dbReference type="Proteomes" id="UP000441404"/>
    </source>
</evidence>
<name>A0A6A7YJ25_9PSED</name>
<evidence type="ECO:0000313" key="1">
    <source>
        <dbReference type="EMBL" id="MQT47455.1"/>
    </source>
</evidence>
<dbReference type="EMBL" id="WIWJ01000018">
    <property type="protein sequence ID" value="MQT47455.1"/>
    <property type="molecule type" value="Genomic_DNA"/>
</dbReference>
<protein>
    <submittedName>
        <fullName evidence="2">Uncharacterized protein</fullName>
    </submittedName>
</protein>
<dbReference type="EMBL" id="WIWI01000125">
    <property type="protein sequence ID" value="MQT92638.1"/>
    <property type="molecule type" value="Genomic_DNA"/>
</dbReference>
<dbReference type="Proteomes" id="UP000441404">
    <property type="component" value="Unassembled WGS sequence"/>
</dbReference>
<evidence type="ECO:0000313" key="4">
    <source>
        <dbReference type="Proteomes" id="UP000489190"/>
    </source>
</evidence>
<dbReference type="Proteomes" id="UP000489190">
    <property type="component" value="Unassembled WGS sequence"/>
</dbReference>
<dbReference type="AlphaFoldDB" id="A0A6A7YJ25"/>
<organism evidence="2 4">
    <name type="scientific">Pseudomonas helleri</name>
    <dbReference type="NCBI Taxonomy" id="1608996"/>
    <lineage>
        <taxon>Bacteria</taxon>
        <taxon>Pseudomonadati</taxon>
        <taxon>Pseudomonadota</taxon>
        <taxon>Gammaproteobacteria</taxon>
        <taxon>Pseudomonadales</taxon>
        <taxon>Pseudomonadaceae</taxon>
        <taxon>Pseudomonas</taxon>
    </lineage>
</organism>
<accession>A0A6A7YJ25</accession>
<proteinExistence type="predicted"/>
<comment type="caution">
    <text evidence="2">The sequence shown here is derived from an EMBL/GenBank/DDBJ whole genome shotgun (WGS) entry which is preliminary data.</text>
</comment>
<evidence type="ECO:0000313" key="2">
    <source>
        <dbReference type="EMBL" id="MQT92638.1"/>
    </source>
</evidence>